<keyword evidence="5" id="KW-0460">Magnesium</keyword>
<dbReference type="InterPro" id="IPR002698">
    <property type="entry name" value="FTHF_cligase"/>
</dbReference>
<comment type="cofactor">
    <cofactor evidence="5">
        <name>Mg(2+)</name>
        <dbReference type="ChEBI" id="CHEBI:18420"/>
    </cofactor>
</comment>
<dbReference type="PIRSF" id="PIRSF006806">
    <property type="entry name" value="FTHF_cligase"/>
    <property type="match status" value="1"/>
</dbReference>
<keyword evidence="7" id="KW-1185">Reference proteome</keyword>
<dbReference type="EMBL" id="JANWOI010000004">
    <property type="protein sequence ID" value="MDA5194904.1"/>
    <property type="molecule type" value="Genomic_DNA"/>
</dbReference>
<dbReference type="InterPro" id="IPR037171">
    <property type="entry name" value="NagB/RpiA_transferase-like"/>
</dbReference>
<evidence type="ECO:0000256" key="4">
    <source>
        <dbReference type="PIRSR" id="PIRSR006806-1"/>
    </source>
</evidence>
<dbReference type="InterPro" id="IPR024185">
    <property type="entry name" value="FTHF_cligase-like_sf"/>
</dbReference>
<proteinExistence type="inferred from homology"/>
<dbReference type="PANTHER" id="PTHR23407">
    <property type="entry name" value="ATPASE INHIBITOR/5-FORMYLTETRAHYDROFOLATE CYCLO-LIGASE"/>
    <property type="match status" value="1"/>
</dbReference>
<evidence type="ECO:0000256" key="2">
    <source>
        <dbReference type="ARBA" id="ARBA00022741"/>
    </source>
</evidence>
<reference evidence="6" key="1">
    <citation type="submission" date="2022-08" db="EMBL/GenBank/DDBJ databases">
        <authorList>
            <person name="Vandamme P."/>
            <person name="Hettiarachchi A."/>
            <person name="Peeters C."/>
            <person name="Cnockaert M."/>
            <person name="Carlier A."/>
        </authorList>
    </citation>
    <scope>NUCLEOTIDE SEQUENCE</scope>
    <source>
        <strain evidence="6">LMG 31809</strain>
    </source>
</reference>
<dbReference type="Gene3D" id="3.40.50.10420">
    <property type="entry name" value="NagB/RpiA/CoA transferase-like"/>
    <property type="match status" value="1"/>
</dbReference>
<comment type="similarity">
    <text evidence="1 5">Belongs to the 5-formyltetrahydrofolate cyclo-ligase family.</text>
</comment>
<evidence type="ECO:0000256" key="5">
    <source>
        <dbReference type="RuleBase" id="RU361279"/>
    </source>
</evidence>
<protein>
    <recommendedName>
        <fullName evidence="5">5-formyltetrahydrofolate cyclo-ligase</fullName>
        <ecNumber evidence="5">6.3.3.2</ecNumber>
    </recommendedName>
</protein>
<dbReference type="GO" id="GO:0046872">
    <property type="term" value="F:metal ion binding"/>
    <property type="evidence" value="ECO:0007669"/>
    <property type="project" value="UniProtKB-KW"/>
</dbReference>
<evidence type="ECO:0000313" key="7">
    <source>
        <dbReference type="Proteomes" id="UP001141619"/>
    </source>
</evidence>
<keyword evidence="3 4" id="KW-0067">ATP-binding</keyword>
<keyword evidence="6" id="KW-0436">Ligase</keyword>
<dbReference type="PANTHER" id="PTHR23407:SF1">
    <property type="entry name" value="5-FORMYLTETRAHYDROFOLATE CYCLO-LIGASE"/>
    <property type="match status" value="1"/>
</dbReference>
<dbReference type="RefSeq" id="WP_274944610.1">
    <property type="nucleotide sequence ID" value="NZ_JANWOI010000004.1"/>
</dbReference>
<feature type="binding site" evidence="4">
    <location>
        <begin position="6"/>
        <end position="10"/>
    </location>
    <ligand>
        <name>ATP</name>
        <dbReference type="ChEBI" id="CHEBI:30616"/>
    </ligand>
</feature>
<sequence>MTAETKARLRSDMKARRVALSRKDNAADEAARHMLFALGAAEVLSGACVAVYWPLGDELSTFPLIDLLEIEGFSLALPVVTARDAPLEFRAWVPGESLVEGHHGVRVPPDGAAVVRPDVIVTPLLAFDDLCMRLGYGGGYYDRTLVQLRGDGGARIRAYGFAYDEQHVSQVPVTEEDAHLDGVVTDKAMYWRGKDVA</sequence>
<keyword evidence="2 4" id="KW-0547">Nucleotide-binding</keyword>
<comment type="catalytic activity">
    <reaction evidence="5">
        <text>(6S)-5-formyl-5,6,7,8-tetrahydrofolate + ATP = (6R)-5,10-methenyltetrahydrofolate + ADP + phosphate</text>
        <dbReference type="Rhea" id="RHEA:10488"/>
        <dbReference type="ChEBI" id="CHEBI:30616"/>
        <dbReference type="ChEBI" id="CHEBI:43474"/>
        <dbReference type="ChEBI" id="CHEBI:57455"/>
        <dbReference type="ChEBI" id="CHEBI:57457"/>
        <dbReference type="ChEBI" id="CHEBI:456216"/>
        <dbReference type="EC" id="6.3.3.2"/>
    </reaction>
</comment>
<gene>
    <name evidence="6" type="ORF">NYP16_13175</name>
</gene>
<dbReference type="SUPFAM" id="SSF100950">
    <property type="entry name" value="NagB/RpiA/CoA transferase-like"/>
    <property type="match status" value="1"/>
</dbReference>
<reference evidence="6" key="2">
    <citation type="journal article" date="2023" name="Syst. Appl. Microbiol.">
        <title>Govania unica gen. nov., sp. nov., a rare biosphere bacterium that represents a novel family in the class Alphaproteobacteria.</title>
        <authorList>
            <person name="Vandamme P."/>
            <person name="Peeters C."/>
            <person name="Hettiarachchi A."/>
            <person name="Cnockaert M."/>
            <person name="Carlier A."/>
        </authorList>
    </citation>
    <scope>NUCLEOTIDE SEQUENCE</scope>
    <source>
        <strain evidence="6">LMG 31809</strain>
    </source>
</reference>
<dbReference type="Proteomes" id="UP001141619">
    <property type="component" value="Unassembled WGS sequence"/>
</dbReference>
<organism evidence="6 7">
    <name type="scientific">Govanella unica</name>
    <dbReference type="NCBI Taxonomy" id="2975056"/>
    <lineage>
        <taxon>Bacteria</taxon>
        <taxon>Pseudomonadati</taxon>
        <taxon>Pseudomonadota</taxon>
        <taxon>Alphaproteobacteria</taxon>
        <taxon>Emcibacterales</taxon>
        <taxon>Govanellaceae</taxon>
        <taxon>Govanella</taxon>
    </lineage>
</organism>
<dbReference type="GO" id="GO:0009396">
    <property type="term" value="P:folic acid-containing compound biosynthetic process"/>
    <property type="evidence" value="ECO:0007669"/>
    <property type="project" value="TreeGrafter"/>
</dbReference>
<feature type="binding site" evidence="4">
    <location>
        <position position="58"/>
    </location>
    <ligand>
        <name>substrate</name>
    </ligand>
</feature>
<evidence type="ECO:0000256" key="1">
    <source>
        <dbReference type="ARBA" id="ARBA00010638"/>
    </source>
</evidence>
<dbReference type="GO" id="GO:0035999">
    <property type="term" value="P:tetrahydrofolate interconversion"/>
    <property type="evidence" value="ECO:0007669"/>
    <property type="project" value="TreeGrafter"/>
</dbReference>
<dbReference type="GO" id="GO:0030272">
    <property type="term" value="F:5-formyltetrahydrofolate cyclo-ligase activity"/>
    <property type="evidence" value="ECO:0007669"/>
    <property type="project" value="UniProtKB-EC"/>
</dbReference>
<dbReference type="AlphaFoldDB" id="A0A9X3U1N9"/>
<accession>A0A9X3U1N9</accession>
<keyword evidence="5" id="KW-0479">Metal-binding</keyword>
<dbReference type="Pfam" id="PF01812">
    <property type="entry name" value="5-FTHF_cyc-lig"/>
    <property type="match status" value="1"/>
</dbReference>
<evidence type="ECO:0000313" key="6">
    <source>
        <dbReference type="EMBL" id="MDA5194904.1"/>
    </source>
</evidence>
<comment type="caution">
    <text evidence="6">The sequence shown here is derived from an EMBL/GenBank/DDBJ whole genome shotgun (WGS) entry which is preliminary data.</text>
</comment>
<name>A0A9X3U1N9_9PROT</name>
<evidence type="ECO:0000256" key="3">
    <source>
        <dbReference type="ARBA" id="ARBA00022840"/>
    </source>
</evidence>
<dbReference type="GO" id="GO:0005524">
    <property type="term" value="F:ATP binding"/>
    <property type="evidence" value="ECO:0007669"/>
    <property type="project" value="UniProtKB-KW"/>
</dbReference>
<feature type="binding site" evidence="4">
    <location>
        <begin position="133"/>
        <end position="141"/>
    </location>
    <ligand>
        <name>ATP</name>
        <dbReference type="ChEBI" id="CHEBI:30616"/>
    </ligand>
</feature>
<dbReference type="NCBIfam" id="TIGR02727">
    <property type="entry name" value="MTHFS_bact"/>
    <property type="match status" value="1"/>
</dbReference>
<dbReference type="EC" id="6.3.3.2" evidence="5"/>